<evidence type="ECO:0000256" key="1">
    <source>
        <dbReference type="SAM" id="MobiDB-lite"/>
    </source>
</evidence>
<dbReference type="PANTHER" id="PTHR34545">
    <property type="entry name" value="CLAVATA3/ESR (CLE)-RELATED PROTEIN 22"/>
    <property type="match status" value="1"/>
</dbReference>
<evidence type="ECO:0000313" key="2">
    <source>
        <dbReference type="Proteomes" id="UP000235220"/>
    </source>
</evidence>
<sequence>MNIVPSQGLRARGSTARHAGASTAIFLLWVVLIFTQISLSFAAAHHEDSGGRLFRSPPRKERFSETPTTTLFHAPSSTTSTTPAQAVANNGDLRETLYGDEKRIIHTGPNPLHN</sequence>
<proteinExistence type="predicted"/>
<dbReference type="OrthoDB" id="1080769at2759"/>
<keyword evidence="2" id="KW-1185">Reference proteome</keyword>
<dbReference type="Gramene" id="Jr13_23140_p1">
    <property type="protein sequence ID" value="cds.Jr13_23140_p1"/>
    <property type="gene ID" value="Jr13_23140"/>
</dbReference>
<dbReference type="AlphaFoldDB" id="A0A2I4EYY4"/>
<organism evidence="2 3">
    <name type="scientific">Juglans regia</name>
    <name type="common">English walnut</name>
    <dbReference type="NCBI Taxonomy" id="51240"/>
    <lineage>
        <taxon>Eukaryota</taxon>
        <taxon>Viridiplantae</taxon>
        <taxon>Streptophyta</taxon>
        <taxon>Embryophyta</taxon>
        <taxon>Tracheophyta</taxon>
        <taxon>Spermatophyta</taxon>
        <taxon>Magnoliopsida</taxon>
        <taxon>eudicotyledons</taxon>
        <taxon>Gunneridae</taxon>
        <taxon>Pentapetalae</taxon>
        <taxon>rosids</taxon>
        <taxon>fabids</taxon>
        <taxon>Fagales</taxon>
        <taxon>Juglandaceae</taxon>
        <taxon>Juglans</taxon>
    </lineage>
</organism>
<accession>A0A2I4EYY4</accession>
<protein>
    <submittedName>
        <fullName evidence="3">CLAVATA3/ESR (CLE)-related protein 16</fullName>
    </submittedName>
</protein>
<dbReference type="GO" id="GO:0048731">
    <property type="term" value="P:system development"/>
    <property type="evidence" value="ECO:0007669"/>
    <property type="project" value="InterPro"/>
</dbReference>
<dbReference type="InterPro" id="IPR033249">
    <property type="entry name" value="CLE_plant"/>
</dbReference>
<name>A0A2I4EYY4_JUGRE</name>
<dbReference type="RefSeq" id="XP_018824618.1">
    <property type="nucleotide sequence ID" value="XM_018969073.1"/>
</dbReference>
<dbReference type="KEGG" id="jre:108994004"/>
<dbReference type="Proteomes" id="UP000235220">
    <property type="component" value="Chromosome 13"/>
</dbReference>
<reference evidence="3" key="1">
    <citation type="submission" date="2025-08" db="UniProtKB">
        <authorList>
            <consortium name="RefSeq"/>
        </authorList>
    </citation>
    <scope>IDENTIFICATION</scope>
    <source>
        <tissue evidence="3">Leaves</tissue>
    </source>
</reference>
<feature type="region of interest" description="Disordered" evidence="1">
    <location>
        <begin position="70"/>
        <end position="90"/>
    </location>
</feature>
<evidence type="ECO:0000313" key="3">
    <source>
        <dbReference type="RefSeq" id="XP_018824618.1"/>
    </source>
</evidence>
<dbReference type="PANTHER" id="PTHR34545:SF7">
    <property type="entry name" value="CLAVATA3_ESR (CLE)-RELATED PROTEIN 16"/>
    <property type="match status" value="1"/>
</dbReference>
<dbReference type="GeneID" id="108994004"/>
<gene>
    <name evidence="3" type="primary">LOC108994004</name>
</gene>